<dbReference type="InterPro" id="IPR006066">
    <property type="entry name" value="NO2/SO3_Rdtase_FeS/sirohaem_BS"/>
</dbReference>
<dbReference type="Gene3D" id="3.90.480.20">
    <property type="match status" value="1"/>
</dbReference>
<name>A0A418SY35_9RHOB</name>
<dbReference type="InterPro" id="IPR005117">
    <property type="entry name" value="NiRdtase/SiRdtase_haem-b_fer"/>
</dbReference>
<dbReference type="GO" id="GO:0046872">
    <property type="term" value="F:metal ion binding"/>
    <property type="evidence" value="ECO:0007669"/>
    <property type="project" value="UniProtKB-KW"/>
</dbReference>
<evidence type="ECO:0000256" key="5">
    <source>
        <dbReference type="ARBA" id="ARBA00023004"/>
    </source>
</evidence>
<dbReference type="AlphaFoldDB" id="A0A418SY35"/>
<dbReference type="PROSITE" id="PS00365">
    <property type="entry name" value="NIR_SIR"/>
    <property type="match status" value="1"/>
</dbReference>
<evidence type="ECO:0000256" key="6">
    <source>
        <dbReference type="ARBA" id="ARBA00023014"/>
    </source>
</evidence>
<keyword evidence="2" id="KW-0349">Heme</keyword>
<dbReference type="SUPFAM" id="SSF56014">
    <property type="entry name" value="Nitrite and sulphite reductase 4Fe-4S domain-like"/>
    <property type="match status" value="1"/>
</dbReference>
<dbReference type="Gene3D" id="3.30.413.10">
    <property type="entry name" value="Sulfite Reductase Hemoprotein, domain 1"/>
    <property type="match status" value="1"/>
</dbReference>
<accession>A0A418SY35</accession>
<evidence type="ECO:0000313" key="8">
    <source>
        <dbReference type="EMBL" id="RJE85877.1"/>
    </source>
</evidence>
<sequence length="396" mass="41996">MFRRAGRIRPVAQPVEQSDGGYGMSGTVKGWCPGALTPMPAGDGLILRIRPHVSRLMPDQIRLIADLAMQYGDGAVTLTSRANLQLRAVSAKNLAAVQAALRRQGLIDGDTDLERRRNLLTTPIWRADDDTLPLAGELTRRLRELPVLPAKFGFAIDTGPAAILGAAPADIRIERGPHGLILRADGMARGEYVTAANAITRAIELAHWFAARAGEATRMARLVSAGETPELRADDAPLTVAPLRPGGRYRAVAFGRLNAGTFRDLAAAPVRLTPWRGVLAEGDAALPVHDDLIGDPGDPRLRIAACIGKPRCPSASVGTFALANRLAPHLPAGRTLHVSGCAKGCAHPGPADLTLTGRDGRFDLILNGAPADHPARRGFHPDDLPGILSDLHASQL</sequence>
<reference evidence="9" key="1">
    <citation type="submission" date="2018-09" db="EMBL/GenBank/DDBJ databases">
        <title>Acidovorax cavernicola nov. sp. isolated from Gruta de las Maravillas (Aracena, Spain).</title>
        <authorList>
            <person name="Jurado V."/>
            <person name="Gutierrez-Patricio S."/>
            <person name="Gonzalez-Pimentel J.L."/>
            <person name="Miller A.Z."/>
            <person name="Laiz L."/>
            <person name="Saiz-Jimenez C."/>
        </authorList>
    </citation>
    <scope>NUCLEOTIDE SEQUENCE [LARGE SCALE GENOMIC DNA]</scope>
    <source>
        <strain evidence="9">1011MAR3C25</strain>
    </source>
</reference>
<dbReference type="InterPro" id="IPR051329">
    <property type="entry name" value="NIR_SIR_4Fe-4S"/>
</dbReference>
<evidence type="ECO:0000313" key="9">
    <source>
        <dbReference type="Proteomes" id="UP000284202"/>
    </source>
</evidence>
<dbReference type="Pfam" id="PF03460">
    <property type="entry name" value="NIR_SIR_ferr"/>
    <property type="match status" value="1"/>
</dbReference>
<keyword evidence="9" id="KW-1185">Reference proteome</keyword>
<dbReference type="OrthoDB" id="7459360at2"/>
<evidence type="ECO:0000256" key="4">
    <source>
        <dbReference type="ARBA" id="ARBA00023002"/>
    </source>
</evidence>
<evidence type="ECO:0000256" key="2">
    <source>
        <dbReference type="ARBA" id="ARBA00022617"/>
    </source>
</evidence>
<protein>
    <recommendedName>
        <fullName evidence="7">Nitrite/Sulfite reductase ferredoxin-like domain-containing protein</fullName>
    </recommendedName>
</protein>
<proteinExistence type="predicted"/>
<keyword evidence="3" id="KW-0479">Metal-binding</keyword>
<keyword evidence="4" id="KW-0560">Oxidoreductase</keyword>
<keyword evidence="1" id="KW-0004">4Fe-4S</keyword>
<evidence type="ECO:0000259" key="7">
    <source>
        <dbReference type="Pfam" id="PF03460"/>
    </source>
</evidence>
<dbReference type="PANTHER" id="PTHR32439">
    <property type="entry name" value="FERREDOXIN--NITRITE REDUCTASE, CHLOROPLASTIC"/>
    <property type="match status" value="1"/>
</dbReference>
<dbReference type="SUPFAM" id="SSF55124">
    <property type="entry name" value="Nitrite/Sulfite reductase N-terminal domain-like"/>
    <property type="match status" value="1"/>
</dbReference>
<dbReference type="InterPro" id="IPR045854">
    <property type="entry name" value="NO2/SO3_Rdtase_4Fe4S_sf"/>
</dbReference>
<comment type="caution">
    <text evidence="8">The sequence shown here is derived from an EMBL/GenBank/DDBJ whole genome shotgun (WGS) entry which is preliminary data.</text>
</comment>
<evidence type="ECO:0000256" key="1">
    <source>
        <dbReference type="ARBA" id="ARBA00022485"/>
    </source>
</evidence>
<dbReference type="Proteomes" id="UP000284202">
    <property type="component" value="Unassembled WGS sequence"/>
</dbReference>
<feature type="domain" description="Nitrite/Sulfite reductase ferredoxin-like" evidence="7">
    <location>
        <begin position="39"/>
        <end position="102"/>
    </location>
</feature>
<dbReference type="GO" id="GO:0016491">
    <property type="term" value="F:oxidoreductase activity"/>
    <property type="evidence" value="ECO:0007669"/>
    <property type="project" value="UniProtKB-KW"/>
</dbReference>
<dbReference type="EMBL" id="QZCG01000005">
    <property type="protein sequence ID" value="RJE85877.1"/>
    <property type="molecule type" value="Genomic_DNA"/>
</dbReference>
<dbReference type="InterPro" id="IPR036136">
    <property type="entry name" value="Nit/Sulf_reduc_fer-like_dom_sf"/>
</dbReference>
<gene>
    <name evidence="8" type="ORF">D3P04_09010</name>
</gene>
<organism evidence="8 9">
    <name type="scientific">Paracoccus onubensis</name>
    <dbReference type="NCBI Taxonomy" id="1675788"/>
    <lineage>
        <taxon>Bacteria</taxon>
        <taxon>Pseudomonadati</taxon>
        <taxon>Pseudomonadota</taxon>
        <taxon>Alphaproteobacteria</taxon>
        <taxon>Rhodobacterales</taxon>
        <taxon>Paracoccaceae</taxon>
        <taxon>Paracoccus</taxon>
    </lineage>
</organism>
<dbReference type="PANTHER" id="PTHR32439:SF9">
    <property type="entry name" value="BLR3264 PROTEIN"/>
    <property type="match status" value="1"/>
</dbReference>
<keyword evidence="6" id="KW-0411">Iron-sulfur</keyword>
<dbReference type="GO" id="GO:0020037">
    <property type="term" value="F:heme binding"/>
    <property type="evidence" value="ECO:0007669"/>
    <property type="project" value="InterPro"/>
</dbReference>
<evidence type="ECO:0000256" key="3">
    <source>
        <dbReference type="ARBA" id="ARBA00022723"/>
    </source>
</evidence>
<keyword evidence="5" id="KW-0408">Iron</keyword>
<dbReference type="GO" id="GO:0051539">
    <property type="term" value="F:4 iron, 4 sulfur cluster binding"/>
    <property type="evidence" value="ECO:0007669"/>
    <property type="project" value="UniProtKB-KW"/>
</dbReference>